<accession>A0A6A0A1M3</accession>
<dbReference type="Proteomes" id="UP000485058">
    <property type="component" value="Unassembled WGS sequence"/>
</dbReference>
<feature type="region of interest" description="Disordered" evidence="1">
    <location>
        <begin position="48"/>
        <end position="132"/>
    </location>
</feature>
<protein>
    <submittedName>
        <fullName evidence="2">Plus3 domain-containing protein</fullName>
    </submittedName>
</protein>
<evidence type="ECO:0000313" key="3">
    <source>
        <dbReference type="Proteomes" id="UP000485058"/>
    </source>
</evidence>
<evidence type="ECO:0000256" key="1">
    <source>
        <dbReference type="SAM" id="MobiDB-lite"/>
    </source>
</evidence>
<feature type="non-terminal residue" evidence="2">
    <location>
        <position position="1"/>
    </location>
</feature>
<reference evidence="2 3" key="1">
    <citation type="submission" date="2020-02" db="EMBL/GenBank/DDBJ databases">
        <title>Draft genome sequence of Haematococcus lacustris strain NIES-144.</title>
        <authorList>
            <person name="Morimoto D."/>
            <person name="Nakagawa S."/>
            <person name="Yoshida T."/>
            <person name="Sawayama S."/>
        </authorList>
    </citation>
    <scope>NUCLEOTIDE SEQUENCE [LARGE SCALE GENOMIC DNA]</scope>
    <source>
        <strain evidence="2 3">NIES-144</strain>
    </source>
</reference>
<comment type="caution">
    <text evidence="2">The sequence shown here is derived from an EMBL/GenBank/DDBJ whole genome shotgun (WGS) entry which is preliminary data.</text>
</comment>
<dbReference type="AlphaFoldDB" id="A0A6A0A1M3"/>
<organism evidence="2 3">
    <name type="scientific">Haematococcus lacustris</name>
    <name type="common">Green alga</name>
    <name type="synonym">Haematococcus pluvialis</name>
    <dbReference type="NCBI Taxonomy" id="44745"/>
    <lineage>
        <taxon>Eukaryota</taxon>
        <taxon>Viridiplantae</taxon>
        <taxon>Chlorophyta</taxon>
        <taxon>core chlorophytes</taxon>
        <taxon>Chlorophyceae</taxon>
        <taxon>CS clade</taxon>
        <taxon>Chlamydomonadales</taxon>
        <taxon>Haematococcaceae</taxon>
        <taxon>Haematococcus</taxon>
    </lineage>
</organism>
<proteinExistence type="predicted"/>
<feature type="non-terminal residue" evidence="2">
    <location>
        <position position="132"/>
    </location>
</feature>
<dbReference type="EMBL" id="BLLF01002839">
    <property type="protein sequence ID" value="GFH25524.1"/>
    <property type="molecule type" value="Genomic_DNA"/>
</dbReference>
<evidence type="ECO:0000313" key="2">
    <source>
        <dbReference type="EMBL" id="GFH25524.1"/>
    </source>
</evidence>
<keyword evidence="3" id="KW-1185">Reference proteome</keyword>
<sequence length="132" mass="14048">FTWDAASIRAKVEARRQAGAAPVNIAAEKQRLEGLLRDLDARAIAAKPGDARNFGLSHVNKRNQQGNVTSGAGDSQKGQSDPFSRRTTRPTIYWNTTGSRGGQAGGQASQATDADPNGQAASQEVRELEGWT</sequence>
<feature type="compositionally biased region" description="Polar residues" evidence="1">
    <location>
        <begin position="62"/>
        <end position="82"/>
    </location>
</feature>
<gene>
    <name evidence="2" type="ORF">HaLaN_23503</name>
</gene>
<name>A0A6A0A1M3_HAELA</name>